<dbReference type="Proteomes" id="UP000308444">
    <property type="component" value="Unassembled WGS sequence"/>
</dbReference>
<proteinExistence type="predicted"/>
<evidence type="ECO:0000313" key="3">
    <source>
        <dbReference type="Proteomes" id="UP000308444"/>
    </source>
</evidence>
<keyword evidence="2" id="KW-0482">Metalloprotease</keyword>
<keyword evidence="1" id="KW-0812">Transmembrane</keyword>
<name>A0A9X8ZZY0_BACCE</name>
<feature type="transmembrane region" description="Helical" evidence="1">
    <location>
        <begin position="6"/>
        <end position="22"/>
    </location>
</feature>
<keyword evidence="1" id="KW-1133">Transmembrane helix</keyword>
<keyword evidence="2" id="KW-0645">Protease</keyword>
<dbReference type="GO" id="GO:0008237">
    <property type="term" value="F:metallopeptidase activity"/>
    <property type="evidence" value="ECO:0007669"/>
    <property type="project" value="UniProtKB-KW"/>
</dbReference>
<protein>
    <submittedName>
        <fullName evidence="2">CPBP family intramembrane metalloprotease</fullName>
    </submittedName>
</protein>
<sequence length="32" mass="3718">EGSIITTIMLTIASIVLWRKLWGRKAKQRNFS</sequence>
<dbReference type="EMBL" id="SZOH01004421">
    <property type="protein sequence ID" value="TKI85605.1"/>
    <property type="molecule type" value="Genomic_DNA"/>
</dbReference>
<reference evidence="2 3" key="1">
    <citation type="journal article" date="2019" name="Environ. Microbiol.">
        <title>An active ?-lactamase is a part of an orchestrated cell wall stress resistance network of Bacillus subtilis and related rhizosphere species.</title>
        <authorList>
            <person name="Bucher T."/>
            <person name="Keren-Paz A."/>
            <person name="Hausser J."/>
            <person name="Olender T."/>
            <person name="Cytryn E."/>
            <person name="Kolodkin-Gal I."/>
        </authorList>
    </citation>
    <scope>NUCLEOTIDE SEQUENCE [LARGE SCALE GENOMIC DNA]</scope>
    <source>
        <strain evidence="2 3">I32</strain>
    </source>
</reference>
<gene>
    <name evidence="2" type="ORF">FC695_39745</name>
</gene>
<feature type="non-terminal residue" evidence="2">
    <location>
        <position position="1"/>
    </location>
</feature>
<keyword evidence="1" id="KW-0472">Membrane</keyword>
<accession>A0A9X8ZZY0</accession>
<keyword evidence="2" id="KW-0378">Hydrolase</keyword>
<evidence type="ECO:0000313" key="2">
    <source>
        <dbReference type="EMBL" id="TKI85605.1"/>
    </source>
</evidence>
<evidence type="ECO:0000256" key="1">
    <source>
        <dbReference type="SAM" id="Phobius"/>
    </source>
</evidence>
<organism evidence="2 3">
    <name type="scientific">Bacillus cereus</name>
    <dbReference type="NCBI Taxonomy" id="1396"/>
    <lineage>
        <taxon>Bacteria</taxon>
        <taxon>Bacillati</taxon>
        <taxon>Bacillota</taxon>
        <taxon>Bacilli</taxon>
        <taxon>Bacillales</taxon>
        <taxon>Bacillaceae</taxon>
        <taxon>Bacillus</taxon>
        <taxon>Bacillus cereus group</taxon>
    </lineage>
</organism>
<comment type="caution">
    <text evidence="2">The sequence shown here is derived from an EMBL/GenBank/DDBJ whole genome shotgun (WGS) entry which is preliminary data.</text>
</comment>
<dbReference type="AlphaFoldDB" id="A0A9X8ZZY0"/>